<name>A0A4R3LUK6_9HYPH</name>
<dbReference type="Gene3D" id="3.40.50.2300">
    <property type="match status" value="2"/>
</dbReference>
<keyword evidence="3" id="KW-0029">Amino-acid transport</keyword>
<comment type="caution">
    <text evidence="6">The sequence shown here is derived from an EMBL/GenBank/DDBJ whole genome shotgun (WGS) entry which is preliminary data.</text>
</comment>
<evidence type="ECO:0000313" key="7">
    <source>
        <dbReference type="Proteomes" id="UP000294664"/>
    </source>
</evidence>
<sequence>MQAVRTVFAAALALGLFASTSAVRAQDVIKVGAPLPLTGALSPEGLKQQRGYNLWAETANAAGGIKVGGKPYKVEIVYVDYASNTPRAVQVAERLITEDKANFLFAPFGSGAAKAASGVSERYGIPTIAATASSREVYDQGYKFLFGTFTPNETLIDPLTEIVSKGDPAVKRVAILARNDLLTLSLANLMQAAAKAKGLEVVMMERYAIGTMDHASAITQMRGAKPDWVFATGYINDLILIRKQMADQGVSPKVLTMIAGPAYKEFTEATGPLAENVSSASWWHPAVRYKGVDLFGTTEAFNAAFEKKYNVVPDYAEASAAAAGAILQLAIEKAGTLDPAKVRDALAAMDLVTFYGPVKFGPTGQITSLEPPVFQIQGGKPVVVFPAAVKQADFIFGK</sequence>
<dbReference type="OrthoDB" id="9786833at2"/>
<gene>
    <name evidence="6" type="ORF">EDC64_1076</name>
</gene>
<dbReference type="Pfam" id="PF13458">
    <property type="entry name" value="Peripla_BP_6"/>
    <property type="match status" value="1"/>
</dbReference>
<dbReference type="SUPFAM" id="SSF53822">
    <property type="entry name" value="Periplasmic binding protein-like I"/>
    <property type="match status" value="1"/>
</dbReference>
<dbReference type="InterPro" id="IPR051010">
    <property type="entry name" value="BCAA_transport"/>
</dbReference>
<evidence type="ECO:0000256" key="1">
    <source>
        <dbReference type="ARBA" id="ARBA00010062"/>
    </source>
</evidence>
<feature type="domain" description="Leucine-binding protein" evidence="5">
    <location>
        <begin position="29"/>
        <end position="368"/>
    </location>
</feature>
<keyword evidence="2 4" id="KW-0732">Signal</keyword>
<evidence type="ECO:0000259" key="5">
    <source>
        <dbReference type="Pfam" id="PF13458"/>
    </source>
</evidence>
<dbReference type="PANTHER" id="PTHR30483">
    <property type="entry name" value="LEUCINE-SPECIFIC-BINDING PROTEIN"/>
    <property type="match status" value="1"/>
</dbReference>
<keyword evidence="7" id="KW-1185">Reference proteome</keyword>
<dbReference type="CDD" id="cd06338">
    <property type="entry name" value="PBP1_ABC_ligand_binding-like"/>
    <property type="match status" value="1"/>
</dbReference>
<evidence type="ECO:0000256" key="3">
    <source>
        <dbReference type="ARBA" id="ARBA00022970"/>
    </source>
</evidence>
<feature type="signal peptide" evidence="4">
    <location>
        <begin position="1"/>
        <end position="25"/>
    </location>
</feature>
<dbReference type="EMBL" id="SMAI01000007">
    <property type="protein sequence ID" value="TCT04191.1"/>
    <property type="molecule type" value="Genomic_DNA"/>
</dbReference>
<organism evidence="6 7">
    <name type="scientific">Aquabacter spiritensis</name>
    <dbReference type="NCBI Taxonomy" id="933073"/>
    <lineage>
        <taxon>Bacteria</taxon>
        <taxon>Pseudomonadati</taxon>
        <taxon>Pseudomonadota</taxon>
        <taxon>Alphaproteobacteria</taxon>
        <taxon>Hyphomicrobiales</taxon>
        <taxon>Xanthobacteraceae</taxon>
        <taxon>Aquabacter</taxon>
    </lineage>
</organism>
<accession>A0A4R3LUK6</accession>
<dbReference type="Proteomes" id="UP000294664">
    <property type="component" value="Unassembled WGS sequence"/>
</dbReference>
<evidence type="ECO:0000256" key="4">
    <source>
        <dbReference type="SAM" id="SignalP"/>
    </source>
</evidence>
<dbReference type="AlphaFoldDB" id="A0A4R3LUK6"/>
<dbReference type="InterPro" id="IPR028082">
    <property type="entry name" value="Peripla_BP_I"/>
</dbReference>
<keyword evidence="3" id="KW-0813">Transport</keyword>
<dbReference type="RefSeq" id="WP_132031638.1">
    <property type="nucleotide sequence ID" value="NZ_SMAI01000007.1"/>
</dbReference>
<evidence type="ECO:0000256" key="2">
    <source>
        <dbReference type="ARBA" id="ARBA00022729"/>
    </source>
</evidence>
<reference evidence="6 7" key="1">
    <citation type="submission" date="2019-03" db="EMBL/GenBank/DDBJ databases">
        <title>Genomic Encyclopedia of Type Strains, Phase IV (KMG-IV): sequencing the most valuable type-strain genomes for metagenomic binning, comparative biology and taxonomic classification.</title>
        <authorList>
            <person name="Goeker M."/>
        </authorList>
    </citation>
    <scope>NUCLEOTIDE SEQUENCE [LARGE SCALE GENOMIC DNA]</scope>
    <source>
        <strain evidence="6 7">DSM 9035</strain>
    </source>
</reference>
<protein>
    <submittedName>
        <fullName evidence="6">Amino acid/amide ABC transporter substrate-binding protein (HAAT family)</fullName>
    </submittedName>
</protein>
<comment type="similarity">
    <text evidence="1">Belongs to the leucine-binding protein family.</text>
</comment>
<dbReference type="PANTHER" id="PTHR30483:SF37">
    <property type="entry name" value="ABC TRANSPORTER SUBSTRATE-BINDING PROTEIN"/>
    <property type="match status" value="1"/>
</dbReference>
<dbReference type="GO" id="GO:0006865">
    <property type="term" value="P:amino acid transport"/>
    <property type="evidence" value="ECO:0007669"/>
    <property type="project" value="UniProtKB-KW"/>
</dbReference>
<proteinExistence type="inferred from homology"/>
<dbReference type="InterPro" id="IPR028081">
    <property type="entry name" value="Leu-bd"/>
</dbReference>
<feature type="chain" id="PRO_5020193530" evidence="4">
    <location>
        <begin position="26"/>
        <end position="398"/>
    </location>
</feature>
<evidence type="ECO:0000313" key="6">
    <source>
        <dbReference type="EMBL" id="TCT04191.1"/>
    </source>
</evidence>